<feature type="binding site" evidence="18">
    <location>
        <position position="754"/>
    </location>
    <ligand>
        <name>Mg(2+)</name>
        <dbReference type="ChEBI" id="CHEBI:18420"/>
    </ligand>
</feature>
<protein>
    <recommendedName>
        <fullName evidence="3">receptor protein-tyrosine kinase</fullName>
        <ecNumber evidence="3">2.7.10.1</ecNumber>
    </recommendedName>
</protein>
<dbReference type="EC" id="2.7.10.1" evidence="3"/>
<dbReference type="SUPFAM" id="SSF48726">
    <property type="entry name" value="Immunoglobulin"/>
    <property type="match status" value="2"/>
</dbReference>
<keyword evidence="9" id="KW-1133">Transmembrane helix</keyword>
<dbReference type="InterPro" id="IPR036179">
    <property type="entry name" value="Ig-like_dom_sf"/>
</dbReference>
<feature type="binding site" evidence="17">
    <location>
        <position position="753"/>
    </location>
    <ligand>
        <name>ATP</name>
        <dbReference type="ChEBI" id="CHEBI:30616"/>
    </ligand>
</feature>
<proteinExistence type="predicted"/>
<comment type="subcellular location">
    <subcellularLocation>
        <location evidence="2">Endomembrane system</location>
    </subcellularLocation>
    <subcellularLocation>
        <location evidence="1">Membrane</location>
        <topology evidence="1">Single-pass membrane protein</topology>
    </subcellularLocation>
</comment>
<dbReference type="GO" id="GO:0050793">
    <property type="term" value="P:regulation of developmental process"/>
    <property type="evidence" value="ECO:0007669"/>
    <property type="project" value="UniProtKB-ARBA"/>
</dbReference>
<keyword evidence="5" id="KW-0812">Transmembrane</keyword>
<comment type="catalytic activity">
    <reaction evidence="15">
        <text>L-tyrosyl-[protein] + ATP = O-phospho-L-tyrosyl-[protein] + ADP + H(+)</text>
        <dbReference type="Rhea" id="RHEA:10596"/>
        <dbReference type="Rhea" id="RHEA-COMP:10136"/>
        <dbReference type="Rhea" id="RHEA-COMP:20101"/>
        <dbReference type="ChEBI" id="CHEBI:15378"/>
        <dbReference type="ChEBI" id="CHEBI:30616"/>
        <dbReference type="ChEBI" id="CHEBI:46858"/>
        <dbReference type="ChEBI" id="CHEBI:61978"/>
        <dbReference type="ChEBI" id="CHEBI:456216"/>
        <dbReference type="EC" id="2.7.10.1"/>
    </reaction>
</comment>
<evidence type="ECO:0000256" key="17">
    <source>
        <dbReference type="PIRSR" id="PIRSR000615-2"/>
    </source>
</evidence>
<accession>A0A6A5DAR6</accession>
<evidence type="ECO:0000256" key="8">
    <source>
        <dbReference type="ARBA" id="ARBA00022840"/>
    </source>
</evidence>
<evidence type="ECO:0000256" key="4">
    <source>
        <dbReference type="ARBA" id="ARBA00022679"/>
    </source>
</evidence>
<keyword evidence="8 17" id="KW-0067">ATP-binding</keyword>
<feature type="active site" description="Proton acceptor" evidence="16">
    <location>
        <position position="749"/>
    </location>
</feature>
<reference evidence="19" key="3">
    <citation type="submission" date="2021-06" db="EMBL/GenBank/DDBJ databases">
        <title>Chromosome-level genome assembly for S. haematobium.</title>
        <authorList>
            <person name="Stroehlein A.J."/>
        </authorList>
    </citation>
    <scope>NUCLEOTIDE SEQUENCE</scope>
</reference>
<dbReference type="GO" id="GO:0005886">
    <property type="term" value="C:plasma membrane"/>
    <property type="evidence" value="ECO:0007669"/>
    <property type="project" value="TreeGrafter"/>
</dbReference>
<reference evidence="19" key="2">
    <citation type="journal article" date="2019" name="Gigascience">
        <title>High-quality Schistosoma haematobium genome achieved by single-molecule and long-range sequencing.</title>
        <authorList>
            <person name="Stroehlein A.J."/>
            <person name="Korhonen P.K."/>
            <person name="Chong T.M."/>
            <person name="Lim Y.L."/>
            <person name="Chan K.G."/>
            <person name="Webster B."/>
            <person name="Rollinson D."/>
            <person name="Brindley P.J."/>
            <person name="Gasser R.B."/>
            <person name="Young N.D."/>
        </authorList>
    </citation>
    <scope>NUCLEOTIDE SEQUENCE</scope>
</reference>
<name>A0A6A5DAR6_SCHHA</name>
<dbReference type="GO" id="GO:0012505">
    <property type="term" value="C:endomembrane system"/>
    <property type="evidence" value="ECO:0007669"/>
    <property type="project" value="UniProtKB-SubCell"/>
</dbReference>
<keyword evidence="12" id="KW-1015">Disulfide bond</keyword>
<keyword evidence="18" id="KW-0479">Metal-binding</keyword>
<evidence type="ECO:0000256" key="12">
    <source>
        <dbReference type="ARBA" id="ARBA00023157"/>
    </source>
</evidence>
<dbReference type="InterPro" id="IPR000719">
    <property type="entry name" value="Prot_kinase_dom"/>
</dbReference>
<dbReference type="GO" id="GO:0005524">
    <property type="term" value="F:ATP binding"/>
    <property type="evidence" value="ECO:0007669"/>
    <property type="project" value="UniProtKB-UniRule"/>
</dbReference>
<keyword evidence="13" id="KW-0675">Receptor</keyword>
<dbReference type="EMBL" id="AMPZ03000001">
    <property type="protein sequence ID" value="KAH9594593.1"/>
    <property type="molecule type" value="Genomic_DNA"/>
</dbReference>
<keyword evidence="18" id="KW-0460">Magnesium</keyword>
<keyword evidence="6 17" id="KW-0547">Nucleotide-binding</keyword>
<dbReference type="GeneID" id="24594246"/>
<evidence type="ECO:0000256" key="7">
    <source>
        <dbReference type="ARBA" id="ARBA00022777"/>
    </source>
</evidence>
<dbReference type="GO" id="GO:0004714">
    <property type="term" value="F:transmembrane receptor protein tyrosine kinase activity"/>
    <property type="evidence" value="ECO:0007669"/>
    <property type="project" value="UniProtKB-EC"/>
</dbReference>
<evidence type="ECO:0000256" key="5">
    <source>
        <dbReference type="ARBA" id="ARBA00022692"/>
    </source>
</evidence>
<dbReference type="GO" id="GO:0043235">
    <property type="term" value="C:receptor complex"/>
    <property type="evidence" value="ECO:0007669"/>
    <property type="project" value="TreeGrafter"/>
</dbReference>
<dbReference type="Gene3D" id="3.30.200.20">
    <property type="entry name" value="Phosphorylase Kinase, domain 1"/>
    <property type="match status" value="1"/>
</dbReference>
<dbReference type="InterPro" id="IPR008266">
    <property type="entry name" value="Tyr_kinase_AS"/>
</dbReference>
<dbReference type="PROSITE" id="PS50835">
    <property type="entry name" value="IG_LIKE"/>
    <property type="match status" value="1"/>
</dbReference>
<evidence type="ECO:0000256" key="2">
    <source>
        <dbReference type="ARBA" id="ARBA00004308"/>
    </source>
</evidence>
<dbReference type="CDD" id="cd00192">
    <property type="entry name" value="PTKc"/>
    <property type="match status" value="1"/>
</dbReference>
<dbReference type="PROSITE" id="PS50011">
    <property type="entry name" value="PROTEIN_KINASE_DOM"/>
    <property type="match status" value="1"/>
</dbReference>
<dbReference type="InterPro" id="IPR017441">
    <property type="entry name" value="Protein_kinase_ATP_BS"/>
</dbReference>
<evidence type="ECO:0000256" key="13">
    <source>
        <dbReference type="ARBA" id="ARBA00023170"/>
    </source>
</evidence>
<evidence type="ECO:0000313" key="20">
    <source>
        <dbReference type="Proteomes" id="UP000471633"/>
    </source>
</evidence>
<evidence type="ECO:0000256" key="14">
    <source>
        <dbReference type="ARBA" id="ARBA00023180"/>
    </source>
</evidence>
<sequence length="920" mass="106025">MFMRMSFIGSLVVHCFLMMGLSYAFGLECKSQPMYEIRILHCTCDSPNISWTFNSSQIIKKPGKFLHSKNILQIFDFRLEDSGVYKCFDLSNVSKECSSVCLKADDPDLYYKAIHEDSIPDVEAEEQERPYWHQKMKAIPEFYEFVMKPLKLACYFYVRNNSVIPLVQWIMPSGHDNLIVIHSKKLAEFNCSSIPETQRNLSGSCYSTEITIVSISGSDSFDCIIRTSNHSDIAIINSFTVLQKLTDILFPYSSDTEFEAPSFELIDELRLPSEVGSGDVHSDLFSVTNEKNSLDLSTLILTNYTEFRFYLLDNVTCVSKEVILVCHVPRTISQLEVWYLGQYDKHPRLLKDSKVSDSFTNNEKRYMLFDNSIILKLENLSHRDSGLYICKNDFFYKNVTITVMDCSKSNLISRFLPPILIWIIIFITISTIPLSLIYCIQIRRKSMQTVLSIPIDFLDKNAKSKRVDVFRKMNLLYTKPEHKLLLHHSGSSTSSSPPSLSLSSPLSPCAIYSRSGSSNISSVDTDTKHKIIDILTSFSQRLLCQPSKYFSQKYNVLQCNVMLLQWLTQYLNSSPKTYIPKSSFTLENLLGEGNYGIVYKGKLSINADDESNSNGTEIAIKTLKDGFRNRQLINLIREAKVLIELEPHPNIIKFHGLCIDNNHLYILLELAIHGNLRDFLRNRRPPGLNYWADERTINSSYVIVKNSNDFKEFLSDSRIRQQRVELLKFALDIANALLYFETLSLFHRDVAARNVVLTEGFVAKLCDFGYACTQEESNNGYMEMDKDYLAVRWMAPECLMTTKCYTSKCDVWSYGILLWELFSLGNSPYPGLDNGQLINWLNNGNRNTRPYLSTNSTYQLMLECWSQDPDSRPRFYDICNRIAEMKSSYDDPKENNDSMKGYVELMLEHEDYLEPRQYLH</sequence>
<dbReference type="InterPro" id="IPR011009">
    <property type="entry name" value="Kinase-like_dom_sf"/>
</dbReference>
<evidence type="ECO:0000256" key="6">
    <source>
        <dbReference type="ARBA" id="ARBA00022741"/>
    </source>
</evidence>
<dbReference type="PANTHER" id="PTHR24416">
    <property type="entry name" value="TYROSINE-PROTEIN KINASE RECEPTOR"/>
    <property type="match status" value="1"/>
</dbReference>
<feature type="binding site" evidence="17">
    <location>
        <position position="621"/>
    </location>
    <ligand>
        <name>ATP</name>
        <dbReference type="ChEBI" id="CHEBI:30616"/>
    </ligand>
</feature>
<reference evidence="19" key="1">
    <citation type="journal article" date="2012" name="Nat. Genet.">
        <title>Whole-genome sequence of Schistosoma haematobium.</title>
        <authorList>
            <person name="Young N.D."/>
            <person name="Jex A.R."/>
            <person name="Li B."/>
            <person name="Liu S."/>
            <person name="Yang L."/>
            <person name="Xiong Z."/>
            <person name="Li Y."/>
            <person name="Cantacessi C."/>
            <person name="Hall R.S."/>
            <person name="Xu X."/>
            <person name="Chen F."/>
            <person name="Wu X."/>
            <person name="Zerlotini A."/>
            <person name="Oliveira G."/>
            <person name="Hofmann A."/>
            <person name="Zhang G."/>
            <person name="Fang X."/>
            <person name="Kang Y."/>
            <person name="Campbell B.E."/>
            <person name="Loukas A."/>
            <person name="Ranganathan S."/>
            <person name="Rollinson D."/>
            <person name="Rinaldi G."/>
            <person name="Brindley P.J."/>
            <person name="Yang H."/>
            <person name="Wang J."/>
            <person name="Wang J."/>
            <person name="Gasser R.B."/>
        </authorList>
    </citation>
    <scope>NUCLEOTIDE SEQUENCE</scope>
</reference>
<dbReference type="GO" id="GO:0030182">
    <property type="term" value="P:neuron differentiation"/>
    <property type="evidence" value="ECO:0007669"/>
    <property type="project" value="UniProtKB-ARBA"/>
</dbReference>
<evidence type="ECO:0000313" key="19">
    <source>
        <dbReference type="EMBL" id="KAH9594593.1"/>
    </source>
</evidence>
<dbReference type="GO" id="GO:0048468">
    <property type="term" value="P:cell development"/>
    <property type="evidence" value="ECO:0007669"/>
    <property type="project" value="UniProtKB-ARBA"/>
</dbReference>
<dbReference type="GO" id="GO:0007169">
    <property type="term" value="P:cell surface receptor protein tyrosine kinase signaling pathway"/>
    <property type="evidence" value="ECO:0007669"/>
    <property type="project" value="TreeGrafter"/>
</dbReference>
<organism evidence="19 20">
    <name type="scientific">Schistosoma haematobium</name>
    <name type="common">Blood fluke</name>
    <dbReference type="NCBI Taxonomy" id="6185"/>
    <lineage>
        <taxon>Eukaryota</taxon>
        <taxon>Metazoa</taxon>
        <taxon>Spiralia</taxon>
        <taxon>Lophotrochozoa</taxon>
        <taxon>Platyhelminthes</taxon>
        <taxon>Trematoda</taxon>
        <taxon>Digenea</taxon>
        <taxon>Strigeidida</taxon>
        <taxon>Schistosomatoidea</taxon>
        <taxon>Schistosomatidae</taxon>
        <taxon>Schistosoma</taxon>
    </lineage>
</organism>
<gene>
    <name evidence="19" type="ORF">MS3_00007112</name>
</gene>
<dbReference type="SMART" id="SM00219">
    <property type="entry name" value="TyrKc"/>
    <property type="match status" value="1"/>
</dbReference>
<keyword evidence="7" id="KW-0418">Kinase</keyword>
<dbReference type="CDD" id="cd00096">
    <property type="entry name" value="Ig"/>
    <property type="match status" value="1"/>
</dbReference>
<dbReference type="SUPFAM" id="SSF56112">
    <property type="entry name" value="Protein kinase-like (PK-like)"/>
    <property type="match status" value="1"/>
</dbReference>
<dbReference type="InterPro" id="IPR020635">
    <property type="entry name" value="Tyr_kinase_cat_dom"/>
</dbReference>
<reference evidence="19" key="4">
    <citation type="journal article" date="2022" name="PLoS Pathog.">
        <title>Chromosome-level genome of Schistosoma haematobium underpins genome-wide explorations of molecular variation.</title>
        <authorList>
            <person name="Stroehlein A.J."/>
            <person name="Korhonen P.K."/>
            <person name="Lee V.V."/>
            <person name="Ralph S.A."/>
            <person name="Mentink-Kane M."/>
            <person name="You H."/>
            <person name="McManus D.P."/>
            <person name="Tchuente L.T."/>
            <person name="Stothard J.R."/>
            <person name="Kaur P."/>
            <person name="Dudchenko O."/>
            <person name="Aiden E.L."/>
            <person name="Yang B."/>
            <person name="Yang H."/>
            <person name="Emery A.M."/>
            <person name="Webster B.L."/>
            <person name="Brindley P.J."/>
            <person name="Rollinson D."/>
            <person name="Chang B.C.H."/>
            <person name="Gasser R.B."/>
            <person name="Young N.D."/>
        </authorList>
    </citation>
    <scope>NUCLEOTIDE SEQUENCE</scope>
</reference>
<evidence type="ECO:0000256" key="15">
    <source>
        <dbReference type="ARBA" id="ARBA00051243"/>
    </source>
</evidence>
<dbReference type="GO" id="GO:0046872">
    <property type="term" value="F:metal ion binding"/>
    <property type="evidence" value="ECO:0007669"/>
    <property type="project" value="UniProtKB-KW"/>
</dbReference>
<dbReference type="RefSeq" id="XP_012798273.2">
    <property type="nucleotide sequence ID" value="XM_012942819.3"/>
</dbReference>
<comment type="caution">
    <text evidence="19">The sequence shown here is derived from an EMBL/GenBank/DDBJ whole genome shotgun (WGS) entry which is preliminary data.</text>
</comment>
<dbReference type="Pfam" id="PF07714">
    <property type="entry name" value="PK_Tyr_Ser-Thr"/>
    <property type="match status" value="1"/>
</dbReference>
<evidence type="ECO:0000256" key="9">
    <source>
        <dbReference type="ARBA" id="ARBA00022989"/>
    </source>
</evidence>
<feature type="binding site" evidence="18">
    <location>
        <position position="767"/>
    </location>
    <ligand>
        <name>Mg(2+)</name>
        <dbReference type="ChEBI" id="CHEBI:18420"/>
    </ligand>
</feature>
<evidence type="ECO:0000256" key="1">
    <source>
        <dbReference type="ARBA" id="ARBA00004167"/>
    </source>
</evidence>
<keyword evidence="10" id="KW-0472">Membrane</keyword>
<dbReference type="KEGG" id="shx:MS3_00007112"/>
<dbReference type="PANTHER" id="PTHR24416:SF611">
    <property type="entry name" value="TYROSINE-PROTEIN KINASE TRANSMEMBRANE RECEPTOR ROR"/>
    <property type="match status" value="1"/>
</dbReference>
<dbReference type="Gene3D" id="1.10.510.10">
    <property type="entry name" value="Transferase(Phosphotransferase) domain 1"/>
    <property type="match status" value="1"/>
</dbReference>
<keyword evidence="11" id="KW-0829">Tyrosine-protein kinase</keyword>
<evidence type="ECO:0000256" key="3">
    <source>
        <dbReference type="ARBA" id="ARBA00011902"/>
    </source>
</evidence>
<dbReference type="InterPro" id="IPR001245">
    <property type="entry name" value="Ser-Thr/Tyr_kinase_cat_dom"/>
</dbReference>
<keyword evidence="14" id="KW-0325">Glycoprotein</keyword>
<dbReference type="InterPro" id="IPR050122">
    <property type="entry name" value="RTK"/>
</dbReference>
<keyword evidence="4" id="KW-0808">Transferase</keyword>
<dbReference type="InterPro" id="IPR013783">
    <property type="entry name" value="Ig-like_fold"/>
</dbReference>
<keyword evidence="20" id="KW-1185">Reference proteome</keyword>
<evidence type="ECO:0000256" key="11">
    <source>
        <dbReference type="ARBA" id="ARBA00023137"/>
    </source>
</evidence>
<dbReference type="PIRSF" id="PIRSF000615">
    <property type="entry name" value="TyrPK_CSF1-R"/>
    <property type="match status" value="1"/>
</dbReference>
<dbReference type="InterPro" id="IPR007110">
    <property type="entry name" value="Ig-like_dom"/>
</dbReference>
<dbReference type="FunFam" id="1.10.510.10:FF:001512">
    <property type="entry name" value="Receptor tyrosine-protein kinase erbB-2"/>
    <property type="match status" value="1"/>
</dbReference>
<dbReference type="PRINTS" id="PR00109">
    <property type="entry name" value="TYRKINASE"/>
</dbReference>
<dbReference type="PROSITE" id="PS00107">
    <property type="entry name" value="PROTEIN_KINASE_ATP"/>
    <property type="match status" value="1"/>
</dbReference>
<evidence type="ECO:0000256" key="18">
    <source>
        <dbReference type="PIRSR" id="PIRSR000615-3"/>
    </source>
</evidence>
<dbReference type="Proteomes" id="UP000471633">
    <property type="component" value="Unassembled WGS sequence"/>
</dbReference>
<evidence type="ECO:0000256" key="10">
    <source>
        <dbReference type="ARBA" id="ARBA00023136"/>
    </source>
</evidence>
<dbReference type="CTD" id="24594246"/>
<dbReference type="Gene3D" id="2.60.40.10">
    <property type="entry name" value="Immunoglobulins"/>
    <property type="match status" value="2"/>
</dbReference>
<feature type="binding site" evidence="17">
    <location>
        <begin position="591"/>
        <end position="598"/>
    </location>
    <ligand>
        <name>ATP</name>
        <dbReference type="ChEBI" id="CHEBI:30616"/>
    </ligand>
</feature>
<dbReference type="AlphaFoldDB" id="A0A6A5DAR6"/>
<evidence type="ECO:0000256" key="16">
    <source>
        <dbReference type="PIRSR" id="PIRSR000615-1"/>
    </source>
</evidence>
<dbReference type="PROSITE" id="PS00109">
    <property type="entry name" value="PROTEIN_KINASE_TYR"/>
    <property type="match status" value="1"/>
</dbReference>